<evidence type="ECO:0000256" key="1">
    <source>
        <dbReference type="ARBA" id="ARBA00023242"/>
    </source>
</evidence>
<dbReference type="PROSITE" id="PS50804">
    <property type="entry name" value="SCAN_BOX"/>
    <property type="match status" value="1"/>
</dbReference>
<dbReference type="InterPro" id="IPR050916">
    <property type="entry name" value="SCAN-C2H2_zinc_finger"/>
</dbReference>
<dbReference type="SMART" id="SM00431">
    <property type="entry name" value="SCAN"/>
    <property type="match status" value="1"/>
</dbReference>
<reference evidence="4" key="2">
    <citation type="submission" date="2025-09" db="UniProtKB">
        <authorList>
            <consortium name="Ensembl"/>
        </authorList>
    </citation>
    <scope>IDENTIFICATION</scope>
</reference>
<dbReference type="InterPro" id="IPR003309">
    <property type="entry name" value="SCAN_dom"/>
</dbReference>
<evidence type="ECO:0000313" key="4">
    <source>
        <dbReference type="Ensembl" id="ENSPCEP00000006124.1"/>
    </source>
</evidence>
<name>A0A8C8RIB1_9SAUR</name>
<feature type="compositionally biased region" description="Acidic residues" evidence="2">
    <location>
        <begin position="21"/>
        <end position="33"/>
    </location>
</feature>
<keyword evidence="1" id="KW-0539">Nucleus</keyword>
<sequence>MEELPSAEDPKEPTAPSGSYDLEELPSVEEQQEFPDLPPMDTEGLVGIPRATYPADPKEDTVETGTPQPRGGGSSPGAVDINPEAFRRRFRGKEYHQGVWLRALAQELKDACRRWLQPDRCSKEDLIDQMVMEQFLHVIPSRGRTWLSTNDRRGTGEDLCPRGTARGDTDRPRIGVHLPVVPGGLCPPWDTETRDLHLSPTDRRTSGAV</sequence>
<proteinExistence type="predicted"/>
<dbReference type="Ensembl" id="ENSPCET00000006351.1">
    <property type="protein sequence ID" value="ENSPCEP00000006124.1"/>
    <property type="gene ID" value="ENSPCEG00000004956.1"/>
</dbReference>
<feature type="region of interest" description="Disordered" evidence="2">
    <location>
        <begin position="155"/>
        <end position="174"/>
    </location>
</feature>
<feature type="compositionally biased region" description="Basic and acidic residues" evidence="2">
    <location>
        <begin position="155"/>
        <end position="173"/>
    </location>
</feature>
<evidence type="ECO:0000256" key="2">
    <source>
        <dbReference type="SAM" id="MobiDB-lite"/>
    </source>
</evidence>
<dbReference type="Pfam" id="PF02023">
    <property type="entry name" value="SCAN"/>
    <property type="match status" value="1"/>
</dbReference>
<feature type="domain" description="SCAN box" evidence="3">
    <location>
        <begin position="87"/>
        <end position="147"/>
    </location>
</feature>
<protein>
    <recommendedName>
        <fullName evidence="3">SCAN box domain-containing protein</fullName>
    </recommendedName>
</protein>
<accession>A0A8C8RIB1</accession>
<dbReference type="Gene3D" id="1.10.4020.10">
    <property type="entry name" value="DNA breaking-rejoining enzymes"/>
    <property type="match status" value="1"/>
</dbReference>
<dbReference type="Proteomes" id="UP000694393">
    <property type="component" value="Unplaced"/>
</dbReference>
<evidence type="ECO:0000313" key="5">
    <source>
        <dbReference type="Proteomes" id="UP000694393"/>
    </source>
</evidence>
<dbReference type="InterPro" id="IPR038269">
    <property type="entry name" value="SCAN_sf"/>
</dbReference>
<feature type="region of interest" description="Disordered" evidence="2">
    <location>
        <begin position="1"/>
        <end position="81"/>
    </location>
</feature>
<dbReference type="AlphaFoldDB" id="A0A8C8RIB1"/>
<dbReference type="PANTHER" id="PTHR45935:SF15">
    <property type="entry name" value="SCAN BOX DOMAIN-CONTAINING PROTEIN"/>
    <property type="match status" value="1"/>
</dbReference>
<reference evidence="4" key="1">
    <citation type="submission" date="2025-08" db="UniProtKB">
        <authorList>
            <consortium name="Ensembl"/>
        </authorList>
    </citation>
    <scope>IDENTIFICATION</scope>
</reference>
<dbReference type="SUPFAM" id="SSF47353">
    <property type="entry name" value="Retrovirus capsid dimerization domain-like"/>
    <property type="match status" value="1"/>
</dbReference>
<evidence type="ECO:0000259" key="3">
    <source>
        <dbReference type="PROSITE" id="PS50804"/>
    </source>
</evidence>
<dbReference type="PANTHER" id="PTHR45935">
    <property type="entry name" value="PROTEIN ZBED8-RELATED"/>
    <property type="match status" value="1"/>
</dbReference>
<keyword evidence="5" id="KW-1185">Reference proteome</keyword>
<organism evidence="4 5">
    <name type="scientific">Pelusios castaneus</name>
    <name type="common">West African mud turtle</name>
    <dbReference type="NCBI Taxonomy" id="367368"/>
    <lineage>
        <taxon>Eukaryota</taxon>
        <taxon>Metazoa</taxon>
        <taxon>Chordata</taxon>
        <taxon>Craniata</taxon>
        <taxon>Vertebrata</taxon>
        <taxon>Euteleostomi</taxon>
        <taxon>Archelosauria</taxon>
        <taxon>Testudinata</taxon>
        <taxon>Testudines</taxon>
        <taxon>Pleurodira</taxon>
        <taxon>Pelomedusidae</taxon>
        <taxon>Pelusios</taxon>
    </lineage>
</organism>